<dbReference type="InterPro" id="IPR052515">
    <property type="entry name" value="Gfo/Idh/MocA_Oxidoreductase"/>
</dbReference>
<evidence type="ECO:0000259" key="1">
    <source>
        <dbReference type="Pfam" id="PF01408"/>
    </source>
</evidence>
<dbReference type="SUPFAM" id="SSF55347">
    <property type="entry name" value="Glyceraldehyde-3-phosphate dehydrogenase-like, C-terminal domain"/>
    <property type="match status" value="1"/>
</dbReference>
<dbReference type="PANTHER" id="PTHR43249">
    <property type="entry name" value="UDP-N-ACETYL-2-AMINO-2-DEOXY-D-GLUCURONATE OXIDASE"/>
    <property type="match status" value="1"/>
</dbReference>
<feature type="domain" description="Gfo/Idh/MocA-like oxidoreductase N-terminal" evidence="1">
    <location>
        <begin position="4"/>
        <end position="124"/>
    </location>
</feature>
<evidence type="ECO:0000313" key="4">
    <source>
        <dbReference type="Proteomes" id="UP001489509"/>
    </source>
</evidence>
<accession>A0ABV1DZH5</accession>
<dbReference type="InterPro" id="IPR055170">
    <property type="entry name" value="GFO_IDH_MocA-like_dom"/>
</dbReference>
<dbReference type="PANTHER" id="PTHR43249:SF1">
    <property type="entry name" value="D-GLUCOSIDE 3-DEHYDROGENASE"/>
    <property type="match status" value="1"/>
</dbReference>
<gene>
    <name evidence="3" type="ORF">WMO26_06430</name>
</gene>
<dbReference type="RefSeq" id="WP_349219034.1">
    <property type="nucleotide sequence ID" value="NZ_JBBMFD010000008.1"/>
</dbReference>
<dbReference type="Gene3D" id="3.30.360.10">
    <property type="entry name" value="Dihydrodipicolinate Reductase, domain 2"/>
    <property type="match status" value="1"/>
</dbReference>
<dbReference type="InterPro" id="IPR000683">
    <property type="entry name" value="Gfo/Idh/MocA-like_OxRdtase_N"/>
</dbReference>
<keyword evidence="4" id="KW-1185">Reference proteome</keyword>
<dbReference type="SUPFAM" id="SSF51735">
    <property type="entry name" value="NAD(P)-binding Rossmann-fold domains"/>
    <property type="match status" value="1"/>
</dbReference>
<dbReference type="Pfam" id="PF22725">
    <property type="entry name" value="GFO_IDH_MocA_C3"/>
    <property type="match status" value="1"/>
</dbReference>
<dbReference type="InterPro" id="IPR036291">
    <property type="entry name" value="NAD(P)-bd_dom_sf"/>
</dbReference>
<protein>
    <submittedName>
        <fullName evidence="3">Gfo/Idh/MocA family oxidoreductase</fullName>
    </submittedName>
</protein>
<evidence type="ECO:0000259" key="2">
    <source>
        <dbReference type="Pfam" id="PF22725"/>
    </source>
</evidence>
<dbReference type="Pfam" id="PF01408">
    <property type="entry name" value="GFO_IDH_MocA"/>
    <property type="match status" value="1"/>
</dbReference>
<name>A0ABV1DZH5_9FIRM</name>
<dbReference type="Gene3D" id="3.40.50.720">
    <property type="entry name" value="NAD(P)-binding Rossmann-like Domain"/>
    <property type="match status" value="1"/>
</dbReference>
<comment type="caution">
    <text evidence="3">The sequence shown here is derived from an EMBL/GenBank/DDBJ whole genome shotgun (WGS) entry which is preliminary data.</text>
</comment>
<reference evidence="3 4" key="1">
    <citation type="submission" date="2024-03" db="EMBL/GenBank/DDBJ databases">
        <title>Human intestinal bacterial collection.</title>
        <authorList>
            <person name="Pauvert C."/>
            <person name="Hitch T.C.A."/>
            <person name="Clavel T."/>
        </authorList>
    </citation>
    <scope>NUCLEOTIDE SEQUENCE [LARGE SCALE GENOMIC DNA]</scope>
    <source>
        <strain evidence="3 4">CLA-JM-H44</strain>
    </source>
</reference>
<proteinExistence type="predicted"/>
<dbReference type="EMBL" id="JBBMFD010000008">
    <property type="protein sequence ID" value="MEQ2440457.1"/>
    <property type="molecule type" value="Genomic_DNA"/>
</dbReference>
<sequence>MDKVRVGVIGIGNMGSGHVRMIRDHECGDDLVLTAVADINPQRLEWAKTQVGEEVTLFDNATALMESGLVDAVTIAVPHYSHPPLVIEALEHNLHVLCEKPAGVYTKQVREMNEAAAKSDRVFALMFNQRTNHIYRKMHELVHSGELGEIKRVNWIVTNWYRSQFYYDSGSWRATWKGEGGGVLLNQCPHNLDLLQWICGMPVRMRAFCHNGLWRDIEVEDDVTAYFEYANGASGVFVTSVSDAPGTNRFEITCDGGKLVCEDEKLKLWKITPGQKEFNATNRSDVFGQPAVEVVDVETDGLSPQHQGVLRAFGGAILRGEPLVARGEEGINGLTLSNAMHLSSWLDRTVDIPFDEDLFYNELQKRVATSVVKNTQAVFADTSGSYNVQKK</sequence>
<evidence type="ECO:0000313" key="3">
    <source>
        <dbReference type="EMBL" id="MEQ2440457.1"/>
    </source>
</evidence>
<dbReference type="Proteomes" id="UP001489509">
    <property type="component" value="Unassembled WGS sequence"/>
</dbReference>
<feature type="domain" description="GFO/IDH/MocA-like oxidoreductase" evidence="2">
    <location>
        <begin position="135"/>
        <end position="259"/>
    </location>
</feature>
<organism evidence="3 4">
    <name type="scientific">Solibaculum intestinale</name>
    <dbReference type="NCBI Taxonomy" id="3133165"/>
    <lineage>
        <taxon>Bacteria</taxon>
        <taxon>Bacillati</taxon>
        <taxon>Bacillota</taxon>
        <taxon>Clostridia</taxon>
        <taxon>Eubacteriales</taxon>
        <taxon>Oscillospiraceae</taxon>
        <taxon>Solibaculum</taxon>
    </lineage>
</organism>